<dbReference type="eggNOG" id="arCOG02305">
    <property type="taxonomic scope" value="Archaea"/>
</dbReference>
<dbReference type="PROSITE" id="PS00638">
    <property type="entry name" value="PII_GLNB_CTER"/>
    <property type="match status" value="1"/>
</dbReference>
<dbReference type="AlphaFoldDB" id="K0BEN0"/>
<dbReference type="PROSITE" id="PS51343">
    <property type="entry name" value="PII_GLNB_DOM"/>
    <property type="match status" value="1"/>
</dbReference>
<evidence type="ECO:0000256" key="2">
    <source>
        <dbReference type="RuleBase" id="RU003936"/>
    </source>
</evidence>
<dbReference type="InterPro" id="IPR015867">
    <property type="entry name" value="N-reg_PII/ATP_PRibTrfase_C"/>
</dbReference>
<evidence type="ECO:0000313" key="3">
    <source>
        <dbReference type="EMBL" id="AFS83497.1"/>
    </source>
</evidence>
<dbReference type="GO" id="GO:0005829">
    <property type="term" value="C:cytosol"/>
    <property type="evidence" value="ECO:0007669"/>
    <property type="project" value="TreeGrafter"/>
</dbReference>
<organism evidence="3 4">
    <name type="scientific">Candidatus Nitrosopumilus sediminis</name>
    <dbReference type="NCBI Taxonomy" id="1229909"/>
    <lineage>
        <taxon>Archaea</taxon>
        <taxon>Nitrososphaerota</taxon>
        <taxon>Nitrososphaeria</taxon>
        <taxon>Nitrosopumilales</taxon>
        <taxon>Nitrosopumilaceae</taxon>
        <taxon>Nitrosopumilus</taxon>
    </lineage>
</organism>
<dbReference type="GO" id="GO:0030234">
    <property type="term" value="F:enzyme regulator activity"/>
    <property type="evidence" value="ECO:0007669"/>
    <property type="project" value="InterPro"/>
</dbReference>
<dbReference type="SMART" id="SM00938">
    <property type="entry name" value="P-II"/>
    <property type="match status" value="1"/>
</dbReference>
<dbReference type="PRINTS" id="PR00340">
    <property type="entry name" value="PIIGLNB"/>
</dbReference>
<keyword evidence="4" id="KW-1185">Reference proteome</keyword>
<dbReference type="PANTHER" id="PTHR30115">
    <property type="entry name" value="NITROGEN REGULATORY PROTEIN P-II"/>
    <property type="match status" value="1"/>
</dbReference>
<protein>
    <submittedName>
        <fullName evidence="3">Nitrogen regulatory protein P-II</fullName>
    </submittedName>
</protein>
<dbReference type="PANTHER" id="PTHR30115:SF11">
    <property type="entry name" value="NITROGEN REGULATORY PROTEIN P-II HOMOLOG"/>
    <property type="match status" value="1"/>
</dbReference>
<dbReference type="Gene3D" id="3.30.70.120">
    <property type="match status" value="1"/>
</dbReference>
<dbReference type="InterPro" id="IPR002187">
    <property type="entry name" value="N-reg_PII"/>
</dbReference>
<dbReference type="GeneID" id="13698468"/>
<dbReference type="Proteomes" id="UP000006100">
    <property type="component" value="Chromosome"/>
</dbReference>
<dbReference type="OrthoDB" id="10960at2157"/>
<comment type="similarity">
    <text evidence="2">Belongs to the P(II) protein family.</text>
</comment>
<feature type="modified residue" description="O-UMP-tyrosine" evidence="1">
    <location>
        <position position="52"/>
    </location>
</feature>
<accession>K0BEN0</accession>
<dbReference type="RefSeq" id="WP_014965864.1">
    <property type="nucleotide sequence ID" value="NC_018656.1"/>
</dbReference>
<dbReference type="InterPro" id="IPR011322">
    <property type="entry name" value="N-reg_PII-like_a/b"/>
</dbReference>
<dbReference type="HOGENOM" id="CLU_082268_0_0_2"/>
<evidence type="ECO:0000256" key="1">
    <source>
        <dbReference type="PIRSR" id="PIRSR602187-50"/>
    </source>
</evidence>
<sequence length="113" mass="12515">MKKIEAIIRETKFQEVKTKLTKLGIRGLTAYEVRGRGEQVGLLREGGNTDDYMSDDLVPKMKLEIVCIEEEVNKITSSIVANAYTGNSGDGKIFIYDVKDVIKISTGKNASQT</sequence>
<dbReference type="STRING" id="1229909.NSED_08525"/>
<dbReference type="Pfam" id="PF00543">
    <property type="entry name" value="P-II"/>
    <property type="match status" value="1"/>
</dbReference>
<proteinExistence type="inferred from homology"/>
<keyword evidence="1" id="KW-0597">Phosphoprotein</keyword>
<dbReference type="PATRIC" id="fig|1229909.8.peg.1869"/>
<dbReference type="InterPro" id="IPR017918">
    <property type="entry name" value="N-reg_PII_CS"/>
</dbReference>
<evidence type="ECO:0000313" key="4">
    <source>
        <dbReference type="Proteomes" id="UP000006100"/>
    </source>
</evidence>
<dbReference type="SUPFAM" id="SSF54913">
    <property type="entry name" value="GlnB-like"/>
    <property type="match status" value="1"/>
</dbReference>
<dbReference type="EMBL" id="CP003843">
    <property type="protein sequence ID" value="AFS83497.1"/>
    <property type="molecule type" value="Genomic_DNA"/>
</dbReference>
<dbReference type="KEGG" id="nir:NSED_08525"/>
<reference evidence="3 4" key="1">
    <citation type="journal article" date="2012" name="J. Bacteriol.">
        <title>Draft Genome Sequence of an Ammonia-Oxidizing Archaeon, "Candidatus Nitrosopumilus sediminis" AR2, from Svalbard in the Arctic Circle.</title>
        <authorList>
            <person name="Park S.J."/>
            <person name="Kim J.G."/>
            <person name="Jung M.Y."/>
            <person name="Kim S.J."/>
            <person name="Cha I.T."/>
            <person name="Ghai R."/>
            <person name="Martin-Cuadrado A.B."/>
            <person name="Rodriguez-Valera F."/>
            <person name="Rhee S.K."/>
        </authorList>
    </citation>
    <scope>NUCLEOTIDE SEQUENCE [LARGE SCALE GENOMIC DNA]</scope>
    <source>
        <strain evidence="3 4">AR2</strain>
    </source>
</reference>
<dbReference type="GO" id="GO:0006808">
    <property type="term" value="P:regulation of nitrogen utilization"/>
    <property type="evidence" value="ECO:0007669"/>
    <property type="project" value="InterPro"/>
</dbReference>
<gene>
    <name evidence="3" type="ORF">NSED_08525</name>
</gene>
<dbReference type="GO" id="GO:0005524">
    <property type="term" value="F:ATP binding"/>
    <property type="evidence" value="ECO:0007669"/>
    <property type="project" value="TreeGrafter"/>
</dbReference>
<name>K0BEN0_9ARCH</name>